<dbReference type="GeneID" id="36545978"/>
<accession>A0A2I1DDC6</accession>
<dbReference type="Proteomes" id="UP000234254">
    <property type="component" value="Unassembled WGS sequence"/>
</dbReference>
<sequence>MHLNLLALTCLVVATTALPNPNPNPPSLTARDSLRPRYWDLTLQKPGCISNGTDPSLTLYHRSGTVATSCTSLLTDPGPDGTPIDIKAVDSISWKSPDPSRRYDLCLFRDGECADGTGAVVLRSGWEVGWIYGD</sequence>
<proteinExistence type="predicted"/>
<dbReference type="AlphaFoldDB" id="A0A2I1DDC6"/>
<name>A0A2I1DDC6_ASPC2</name>
<feature type="chain" id="PRO_5014168221" description="Ecp2 effector protein domain-containing protein" evidence="1">
    <location>
        <begin position="18"/>
        <end position="134"/>
    </location>
</feature>
<organism evidence="2 3">
    <name type="scientific">Aspergillus campestris (strain IBT 28561)</name>
    <dbReference type="NCBI Taxonomy" id="1392248"/>
    <lineage>
        <taxon>Eukaryota</taxon>
        <taxon>Fungi</taxon>
        <taxon>Dikarya</taxon>
        <taxon>Ascomycota</taxon>
        <taxon>Pezizomycotina</taxon>
        <taxon>Eurotiomycetes</taxon>
        <taxon>Eurotiomycetidae</taxon>
        <taxon>Eurotiales</taxon>
        <taxon>Aspergillaceae</taxon>
        <taxon>Aspergillus</taxon>
        <taxon>Aspergillus subgen. Circumdati</taxon>
    </lineage>
</organism>
<gene>
    <name evidence="2" type="ORF">P168DRAFT_300686</name>
</gene>
<dbReference type="VEuPathDB" id="FungiDB:P168DRAFT_300686"/>
<keyword evidence="3" id="KW-1185">Reference proteome</keyword>
<feature type="signal peptide" evidence="1">
    <location>
        <begin position="1"/>
        <end position="17"/>
    </location>
</feature>
<protein>
    <recommendedName>
        <fullName evidence="4">Ecp2 effector protein domain-containing protein</fullName>
    </recommendedName>
</protein>
<evidence type="ECO:0008006" key="4">
    <source>
        <dbReference type="Google" id="ProtNLM"/>
    </source>
</evidence>
<reference evidence="2" key="1">
    <citation type="submission" date="2016-12" db="EMBL/GenBank/DDBJ databases">
        <title>The genomes of Aspergillus section Nigri reveals drivers in fungal speciation.</title>
        <authorList>
            <consortium name="DOE Joint Genome Institute"/>
            <person name="Vesth T.C."/>
            <person name="Nybo J."/>
            <person name="Theobald S."/>
            <person name="Brandl J."/>
            <person name="Frisvad J.C."/>
            <person name="Nielsen K.F."/>
            <person name="Lyhne E.K."/>
            <person name="Kogle M.E."/>
            <person name="Kuo A."/>
            <person name="Riley R."/>
            <person name="Clum A."/>
            <person name="Nolan M."/>
            <person name="Lipzen A."/>
            <person name="Salamov A."/>
            <person name="Henrissat B."/>
            <person name="Wiebenga A."/>
            <person name="De vries R.P."/>
            <person name="Grigoriev I.V."/>
            <person name="Mortensen U.H."/>
            <person name="Andersen M.R."/>
            <person name="Baker S.E."/>
        </authorList>
    </citation>
    <scope>NUCLEOTIDE SEQUENCE</scope>
    <source>
        <strain evidence="2">IBT 28561</strain>
    </source>
</reference>
<evidence type="ECO:0000256" key="1">
    <source>
        <dbReference type="SAM" id="SignalP"/>
    </source>
</evidence>
<comment type="caution">
    <text evidence="2">The sequence shown here is derived from an EMBL/GenBank/DDBJ whole genome shotgun (WGS) entry which is preliminary data.</text>
</comment>
<dbReference type="OrthoDB" id="4338083at2759"/>
<dbReference type="EMBL" id="MSFM01000001">
    <property type="protein sequence ID" value="PKY07879.1"/>
    <property type="molecule type" value="Genomic_DNA"/>
</dbReference>
<evidence type="ECO:0000313" key="2">
    <source>
        <dbReference type="EMBL" id="PKY07879.1"/>
    </source>
</evidence>
<dbReference type="RefSeq" id="XP_024696473.1">
    <property type="nucleotide sequence ID" value="XM_024838454.1"/>
</dbReference>
<evidence type="ECO:0000313" key="3">
    <source>
        <dbReference type="Proteomes" id="UP000234254"/>
    </source>
</evidence>
<keyword evidence="1" id="KW-0732">Signal</keyword>